<reference evidence="1" key="1">
    <citation type="submission" date="2020-09" db="EMBL/GenBank/DDBJ databases">
        <title>Draft Genome Sequence of Paenibacillus sp. WST5.</title>
        <authorList>
            <person name="Bao Z."/>
        </authorList>
    </citation>
    <scope>NUCLEOTIDE SEQUENCE</scope>
    <source>
        <strain evidence="1">WST5</strain>
    </source>
</reference>
<comment type="caution">
    <text evidence="1">The sequence shown here is derived from an EMBL/GenBank/DDBJ whole genome shotgun (WGS) entry which is preliminary data.</text>
</comment>
<dbReference type="RefSeq" id="WP_188176333.1">
    <property type="nucleotide sequence ID" value="NZ_JACVVD010000007.1"/>
</dbReference>
<dbReference type="EMBL" id="JACVVD010000007">
    <property type="protein sequence ID" value="MBD0382562.1"/>
    <property type="molecule type" value="Genomic_DNA"/>
</dbReference>
<name>A0A926KR53_9BACL</name>
<accession>A0A926KR53</accession>
<sequence length="103" mass="11450">MPAFTNLLEQVIDWSDGTPKPLITAPCNTRICRRNAPPNRSLFFFADVSSVTFKYEVRVTRSSNRRLVINVYGLSSKQPFTPQVGGTVLQHDLVESSAASYTA</sequence>
<protein>
    <submittedName>
        <fullName evidence="1">Uncharacterized protein</fullName>
    </submittedName>
</protein>
<evidence type="ECO:0000313" key="2">
    <source>
        <dbReference type="Proteomes" id="UP000650466"/>
    </source>
</evidence>
<evidence type="ECO:0000313" key="1">
    <source>
        <dbReference type="EMBL" id="MBD0382562.1"/>
    </source>
</evidence>
<dbReference type="Proteomes" id="UP000650466">
    <property type="component" value="Unassembled WGS sequence"/>
</dbReference>
<dbReference type="AlphaFoldDB" id="A0A926KR53"/>
<proteinExistence type="predicted"/>
<gene>
    <name evidence="1" type="ORF">ICC18_20800</name>
</gene>
<organism evidence="1 2">
    <name type="scientific">Paenibacillus sedimenti</name>
    <dbReference type="NCBI Taxonomy" id="2770274"/>
    <lineage>
        <taxon>Bacteria</taxon>
        <taxon>Bacillati</taxon>
        <taxon>Bacillota</taxon>
        <taxon>Bacilli</taxon>
        <taxon>Bacillales</taxon>
        <taxon>Paenibacillaceae</taxon>
        <taxon>Paenibacillus</taxon>
    </lineage>
</organism>
<keyword evidence="2" id="KW-1185">Reference proteome</keyword>